<dbReference type="InterPro" id="IPR042094">
    <property type="entry name" value="T2SS_GspF_sf"/>
</dbReference>
<dbReference type="AlphaFoldDB" id="A0A1F8DTU8"/>
<keyword evidence="5 7" id="KW-1133">Transmembrane helix</keyword>
<evidence type="ECO:0000313" key="10">
    <source>
        <dbReference type="Proteomes" id="UP000177029"/>
    </source>
</evidence>
<dbReference type="Pfam" id="PF00482">
    <property type="entry name" value="T2SSF"/>
    <property type="match status" value="2"/>
</dbReference>
<dbReference type="GO" id="GO:0005886">
    <property type="term" value="C:plasma membrane"/>
    <property type="evidence" value="ECO:0007669"/>
    <property type="project" value="UniProtKB-SubCell"/>
</dbReference>
<evidence type="ECO:0000256" key="4">
    <source>
        <dbReference type="ARBA" id="ARBA00022692"/>
    </source>
</evidence>
<dbReference type="STRING" id="1802555.A2755_02500"/>
<accession>A0A1F8DTU8</accession>
<dbReference type="Proteomes" id="UP000177029">
    <property type="component" value="Unassembled WGS sequence"/>
</dbReference>
<gene>
    <name evidence="9" type="ORF">A2755_02500</name>
</gene>
<keyword evidence="4 7" id="KW-0812">Transmembrane</keyword>
<dbReference type="PANTHER" id="PTHR30012">
    <property type="entry name" value="GENERAL SECRETION PATHWAY PROTEIN"/>
    <property type="match status" value="1"/>
</dbReference>
<name>A0A1F8DTU8_9BACT</name>
<evidence type="ECO:0000259" key="8">
    <source>
        <dbReference type="Pfam" id="PF00482"/>
    </source>
</evidence>
<comment type="similarity">
    <text evidence="2">Belongs to the GSP F family.</text>
</comment>
<evidence type="ECO:0000256" key="7">
    <source>
        <dbReference type="SAM" id="Phobius"/>
    </source>
</evidence>
<dbReference type="PANTHER" id="PTHR30012:SF0">
    <property type="entry name" value="TYPE II SECRETION SYSTEM PROTEIN F-RELATED"/>
    <property type="match status" value="1"/>
</dbReference>
<organism evidence="9 10">
    <name type="scientific">Candidatus Wolfebacteria bacterium RIFCSPHIGHO2_01_FULL_48_22</name>
    <dbReference type="NCBI Taxonomy" id="1802555"/>
    <lineage>
        <taxon>Bacteria</taxon>
        <taxon>Candidatus Wolfeibacteriota</taxon>
    </lineage>
</organism>
<dbReference type="InterPro" id="IPR018076">
    <property type="entry name" value="T2SS_GspF_dom"/>
</dbReference>
<evidence type="ECO:0000256" key="6">
    <source>
        <dbReference type="ARBA" id="ARBA00023136"/>
    </source>
</evidence>
<proteinExistence type="inferred from homology"/>
<dbReference type="EMBL" id="MGIP01000011">
    <property type="protein sequence ID" value="OGM91248.1"/>
    <property type="molecule type" value="Genomic_DNA"/>
</dbReference>
<comment type="caution">
    <text evidence="9">The sequence shown here is derived from an EMBL/GenBank/DDBJ whole genome shotgun (WGS) entry which is preliminary data.</text>
</comment>
<feature type="domain" description="Type II secretion system protein GspF" evidence="8">
    <location>
        <begin position="271"/>
        <end position="394"/>
    </location>
</feature>
<dbReference type="Gene3D" id="1.20.81.30">
    <property type="entry name" value="Type II secretion system (T2SS), domain F"/>
    <property type="match status" value="2"/>
</dbReference>
<feature type="transmembrane region" description="Helical" evidence="7">
    <location>
        <begin position="375"/>
        <end position="396"/>
    </location>
</feature>
<evidence type="ECO:0000256" key="5">
    <source>
        <dbReference type="ARBA" id="ARBA00022989"/>
    </source>
</evidence>
<evidence type="ECO:0000256" key="1">
    <source>
        <dbReference type="ARBA" id="ARBA00004651"/>
    </source>
</evidence>
<protein>
    <recommendedName>
        <fullName evidence="8">Type II secretion system protein GspF domain-containing protein</fullName>
    </recommendedName>
</protein>
<dbReference type="InterPro" id="IPR003004">
    <property type="entry name" value="GspF/PilC"/>
</dbReference>
<evidence type="ECO:0000313" key="9">
    <source>
        <dbReference type="EMBL" id="OGM91248.1"/>
    </source>
</evidence>
<reference evidence="9 10" key="1">
    <citation type="journal article" date="2016" name="Nat. Commun.">
        <title>Thousands of microbial genomes shed light on interconnected biogeochemical processes in an aquifer system.</title>
        <authorList>
            <person name="Anantharaman K."/>
            <person name="Brown C.T."/>
            <person name="Hug L.A."/>
            <person name="Sharon I."/>
            <person name="Castelle C.J."/>
            <person name="Probst A.J."/>
            <person name="Thomas B.C."/>
            <person name="Singh A."/>
            <person name="Wilkins M.J."/>
            <person name="Karaoz U."/>
            <person name="Brodie E.L."/>
            <person name="Williams K.H."/>
            <person name="Hubbard S.S."/>
            <person name="Banfield J.F."/>
        </authorList>
    </citation>
    <scope>NUCLEOTIDE SEQUENCE [LARGE SCALE GENOMIC DNA]</scope>
</reference>
<sequence length="402" mass="44342">MKFRYKALDASQKIVEGILQATNSTDALVKISAQKLRPVSLQEIRNTSLDFSKLFQGKVTLQDKIFITKYLSLMMKVGTDLFKAINILVDDFEKRAVKDLLMEVRANLEKGKPFYSTFAKYPKSFSPVFVNLIKAGEVSGKLETVFDEVSVSLEKDKDLRSKIKSALTYPVILFIASIIILILLVSYSLPKIAGVFTTGGFEPPGFSKIVFTVGLFIGDHLALLLTLFFGITIGSLIFFIKTMVGRKLIYDIALHIPVIKKVIRNIAVQRFAATFSSLLSSGLPIIESLEVTADSVGMPDLRNSIRRIAQEGIAKGLTVGEAFRRETVFPKIVANLIAISEKSGHLESILSTLADFYAKEVEMSVKTLVTFIEPIMLLLIGVVIGTIALAVIVPVYQLTSAF</sequence>
<feature type="transmembrane region" description="Helical" evidence="7">
    <location>
        <begin position="167"/>
        <end position="189"/>
    </location>
</feature>
<comment type="subcellular location">
    <subcellularLocation>
        <location evidence="1">Cell membrane</location>
        <topology evidence="1">Multi-pass membrane protein</topology>
    </subcellularLocation>
</comment>
<feature type="transmembrane region" description="Helical" evidence="7">
    <location>
        <begin position="209"/>
        <end position="240"/>
    </location>
</feature>
<feature type="domain" description="Type II secretion system protein GspF" evidence="8">
    <location>
        <begin position="68"/>
        <end position="190"/>
    </location>
</feature>
<evidence type="ECO:0000256" key="2">
    <source>
        <dbReference type="ARBA" id="ARBA00005745"/>
    </source>
</evidence>
<keyword evidence="6 7" id="KW-0472">Membrane</keyword>
<evidence type="ECO:0000256" key="3">
    <source>
        <dbReference type="ARBA" id="ARBA00022475"/>
    </source>
</evidence>
<keyword evidence="3" id="KW-1003">Cell membrane</keyword>
<dbReference type="PRINTS" id="PR00812">
    <property type="entry name" value="BCTERIALGSPF"/>
</dbReference>